<dbReference type="Proteomes" id="UP000317650">
    <property type="component" value="Chromosome 6"/>
</dbReference>
<feature type="region of interest" description="Disordered" evidence="1">
    <location>
        <begin position="1"/>
        <end position="214"/>
    </location>
</feature>
<proteinExistence type="predicted"/>
<accession>A0A4S8IK00</accession>
<evidence type="ECO:0000313" key="2">
    <source>
        <dbReference type="EMBL" id="THU48757.1"/>
    </source>
</evidence>
<comment type="caution">
    <text evidence="2">The sequence shown here is derived from an EMBL/GenBank/DDBJ whole genome shotgun (WGS) entry which is preliminary data.</text>
</comment>
<feature type="compositionally biased region" description="Basic and acidic residues" evidence="1">
    <location>
        <begin position="82"/>
        <end position="104"/>
    </location>
</feature>
<feature type="compositionally biased region" description="Polar residues" evidence="1">
    <location>
        <begin position="150"/>
        <end position="159"/>
    </location>
</feature>
<protein>
    <submittedName>
        <fullName evidence="2">Uncharacterized protein</fullName>
    </submittedName>
</protein>
<dbReference type="EMBL" id="PYDT01000009">
    <property type="protein sequence ID" value="THU48757.1"/>
    <property type="molecule type" value="Genomic_DNA"/>
</dbReference>
<keyword evidence="3" id="KW-1185">Reference proteome</keyword>
<evidence type="ECO:0000313" key="3">
    <source>
        <dbReference type="Proteomes" id="UP000317650"/>
    </source>
</evidence>
<name>A0A4S8IK00_MUSBA</name>
<reference evidence="2 3" key="1">
    <citation type="journal article" date="2019" name="Nat. Plants">
        <title>Genome sequencing of Musa balbisiana reveals subgenome evolution and function divergence in polyploid bananas.</title>
        <authorList>
            <person name="Yao X."/>
        </authorList>
    </citation>
    <scope>NUCLEOTIDE SEQUENCE [LARGE SCALE GENOMIC DNA]</scope>
    <source>
        <strain evidence="3">cv. DH-PKW</strain>
        <tissue evidence="2">Leaves</tissue>
    </source>
</reference>
<sequence length="277" mass="29806">MGTKHTTRGPNARRRNVFASRAFPQGSSPIFRDASGPSDSGSCLDEATPEALVSPEIPPVSNGAGLSESPTEGSDGVDACGEVERPIPKAADDPAVLCKDEHLESAAVSKVKNLDGESTTEAESESKSRNLNTHEATVKPAAIIGETGERNVTSGSVSGETADAERKKRSLLEQQSRSEKKAGDNQKRELSEDRDHDALNIKKHNHGDGSSQAPGKMVSWLLRTAHGETEERLALASPNWRREPTLSWEGKPLNGASYAHSFSRVDDELKSFRCPIR</sequence>
<feature type="compositionally biased region" description="Basic and acidic residues" evidence="1">
    <location>
        <begin position="176"/>
        <end position="200"/>
    </location>
</feature>
<organism evidence="2 3">
    <name type="scientific">Musa balbisiana</name>
    <name type="common">Banana</name>
    <dbReference type="NCBI Taxonomy" id="52838"/>
    <lineage>
        <taxon>Eukaryota</taxon>
        <taxon>Viridiplantae</taxon>
        <taxon>Streptophyta</taxon>
        <taxon>Embryophyta</taxon>
        <taxon>Tracheophyta</taxon>
        <taxon>Spermatophyta</taxon>
        <taxon>Magnoliopsida</taxon>
        <taxon>Liliopsida</taxon>
        <taxon>Zingiberales</taxon>
        <taxon>Musaceae</taxon>
        <taxon>Musa</taxon>
    </lineage>
</organism>
<gene>
    <name evidence="2" type="ORF">C4D60_Mb06t02380</name>
</gene>
<dbReference type="AlphaFoldDB" id="A0A4S8IK00"/>
<feature type="compositionally biased region" description="Basic residues" evidence="1">
    <location>
        <begin position="1"/>
        <end position="16"/>
    </location>
</feature>
<evidence type="ECO:0000256" key="1">
    <source>
        <dbReference type="SAM" id="MobiDB-lite"/>
    </source>
</evidence>